<reference evidence="1 2" key="1">
    <citation type="submission" date="2019-03" db="EMBL/GenBank/DDBJ databases">
        <title>Single cell metagenomics reveals metabolic interactions within the superorganism composed of flagellate Streblomastix strix and complex community of Bacteroidetes bacteria on its surface.</title>
        <authorList>
            <person name="Treitli S.C."/>
            <person name="Kolisko M."/>
            <person name="Husnik F."/>
            <person name="Keeling P."/>
            <person name="Hampl V."/>
        </authorList>
    </citation>
    <scope>NUCLEOTIDE SEQUENCE [LARGE SCALE GENOMIC DNA]</scope>
    <source>
        <strain evidence="1">ST1C</strain>
    </source>
</reference>
<gene>
    <name evidence="1" type="ORF">EZS28_012718</name>
</gene>
<comment type="caution">
    <text evidence="1">The sequence shown here is derived from an EMBL/GenBank/DDBJ whole genome shotgun (WGS) entry which is preliminary data.</text>
</comment>
<sequence length="289" mass="33350">MIVRTLFQLDVSHMFVFHFDKHHQNEIEIVHTSLREYRRMRLQYEDVQTYISIQIENVHRVLAVLISNVDESGVWTFSDDEIKHFLVPASITQDVSLYGVECAEAFECSTRTGNLNSDLFVRWLKECYFPDLDAKRVTLKQRNALAILLTDKGRTYTADEGKELLRSHNGMMISFLADSTLFFLPLDCHSFSVLKRVIIQSRGAITNLTSSQSILDAFDTLQKHAFIKTTYAAFRIAGIYFEVVRSTIVAKIDVQRFDNIFKKLTADNIIISGRRPSPKHKNTKKNLSY</sequence>
<dbReference type="AlphaFoldDB" id="A0A5J4WA05"/>
<evidence type="ECO:0000313" key="1">
    <source>
        <dbReference type="EMBL" id="KAA6391754.1"/>
    </source>
</evidence>
<name>A0A5J4WA05_9EUKA</name>
<evidence type="ECO:0008006" key="3">
    <source>
        <dbReference type="Google" id="ProtNLM"/>
    </source>
</evidence>
<dbReference type="EMBL" id="SNRW01002769">
    <property type="protein sequence ID" value="KAA6391754.1"/>
    <property type="molecule type" value="Genomic_DNA"/>
</dbReference>
<accession>A0A5J4WA05</accession>
<proteinExistence type="predicted"/>
<protein>
    <recommendedName>
        <fullName evidence="3">DDE-1 domain-containing protein</fullName>
    </recommendedName>
</protein>
<evidence type="ECO:0000313" key="2">
    <source>
        <dbReference type="Proteomes" id="UP000324800"/>
    </source>
</evidence>
<dbReference type="Proteomes" id="UP000324800">
    <property type="component" value="Unassembled WGS sequence"/>
</dbReference>
<organism evidence="1 2">
    <name type="scientific">Streblomastix strix</name>
    <dbReference type="NCBI Taxonomy" id="222440"/>
    <lineage>
        <taxon>Eukaryota</taxon>
        <taxon>Metamonada</taxon>
        <taxon>Preaxostyla</taxon>
        <taxon>Oxymonadida</taxon>
        <taxon>Streblomastigidae</taxon>
        <taxon>Streblomastix</taxon>
    </lineage>
</organism>